<organism evidence="1 2">
    <name type="scientific">Phytophthora fragariae</name>
    <dbReference type="NCBI Taxonomy" id="53985"/>
    <lineage>
        <taxon>Eukaryota</taxon>
        <taxon>Sar</taxon>
        <taxon>Stramenopiles</taxon>
        <taxon>Oomycota</taxon>
        <taxon>Peronosporomycetes</taxon>
        <taxon>Peronosporales</taxon>
        <taxon>Peronosporaceae</taxon>
        <taxon>Phytophthora</taxon>
    </lineage>
</organism>
<accession>A0A6G0M0V4</accession>
<reference evidence="1 2" key="1">
    <citation type="submission" date="2018-09" db="EMBL/GenBank/DDBJ databases">
        <title>Genomic investigation of the strawberry pathogen Phytophthora fragariae indicates pathogenicity is determined by transcriptional variation in three key races.</title>
        <authorList>
            <person name="Adams T.M."/>
            <person name="Armitage A.D."/>
            <person name="Sobczyk M.K."/>
            <person name="Bates H.J."/>
            <person name="Dunwell J.M."/>
            <person name="Nellist C.F."/>
            <person name="Harrison R.J."/>
        </authorList>
    </citation>
    <scope>NUCLEOTIDE SEQUENCE [LARGE SCALE GENOMIC DNA]</scope>
    <source>
        <strain evidence="1 2">ONT-3</strain>
    </source>
</reference>
<evidence type="ECO:0000313" key="1">
    <source>
        <dbReference type="EMBL" id="KAE9136390.1"/>
    </source>
</evidence>
<protein>
    <recommendedName>
        <fullName evidence="3">HTH psq-type domain-containing protein</fullName>
    </recommendedName>
</protein>
<comment type="caution">
    <text evidence="1">The sequence shown here is derived from an EMBL/GenBank/DDBJ whole genome shotgun (WGS) entry which is preliminary data.</text>
</comment>
<evidence type="ECO:0008006" key="3">
    <source>
        <dbReference type="Google" id="ProtNLM"/>
    </source>
</evidence>
<dbReference type="GO" id="GO:0006313">
    <property type="term" value="P:DNA transposition"/>
    <property type="evidence" value="ECO:0007669"/>
    <property type="project" value="InterPro"/>
</dbReference>
<dbReference type="GO" id="GO:0003677">
    <property type="term" value="F:DNA binding"/>
    <property type="evidence" value="ECO:0007669"/>
    <property type="project" value="InterPro"/>
</dbReference>
<dbReference type="InterPro" id="IPR036388">
    <property type="entry name" value="WH-like_DNA-bd_sf"/>
</dbReference>
<dbReference type="InterPro" id="IPR009057">
    <property type="entry name" value="Homeodomain-like_sf"/>
</dbReference>
<proteinExistence type="predicted"/>
<dbReference type="GO" id="GO:0004803">
    <property type="term" value="F:transposase activity"/>
    <property type="evidence" value="ECO:0007669"/>
    <property type="project" value="InterPro"/>
</dbReference>
<dbReference type="Pfam" id="PF01527">
    <property type="entry name" value="HTH_Tnp_1"/>
    <property type="match status" value="1"/>
</dbReference>
<dbReference type="Proteomes" id="UP000488956">
    <property type="component" value="Unassembled WGS sequence"/>
</dbReference>
<dbReference type="AlphaFoldDB" id="A0A6G0M0V4"/>
<dbReference type="EMBL" id="QXFX01000044">
    <property type="protein sequence ID" value="KAE9136390.1"/>
    <property type="molecule type" value="Genomic_DNA"/>
</dbReference>
<evidence type="ECO:0000313" key="2">
    <source>
        <dbReference type="Proteomes" id="UP000488956"/>
    </source>
</evidence>
<sequence>MVHTYPREKKQAVIAQVQEGDAVVDVAATSGVHERTIRKWLATAKEGRSLSATRPGSKPFFHQVAEQHLDDWASAGISLIILSSALRSFEKPRR</sequence>
<dbReference type="InterPro" id="IPR002514">
    <property type="entry name" value="Transposase_8"/>
</dbReference>
<name>A0A6G0M0V4_9STRA</name>
<gene>
    <name evidence="1" type="ORF">PF010_g1708</name>
</gene>
<dbReference type="Gene3D" id="1.10.10.10">
    <property type="entry name" value="Winged helix-like DNA-binding domain superfamily/Winged helix DNA-binding domain"/>
    <property type="match status" value="1"/>
</dbReference>
<dbReference type="SUPFAM" id="SSF46689">
    <property type="entry name" value="Homeodomain-like"/>
    <property type="match status" value="1"/>
</dbReference>